<feature type="signal peptide" evidence="3">
    <location>
        <begin position="1"/>
        <end position="19"/>
    </location>
</feature>
<dbReference type="GO" id="GO:0043190">
    <property type="term" value="C:ATP-binding cassette (ABC) transporter complex"/>
    <property type="evidence" value="ECO:0007669"/>
    <property type="project" value="InterPro"/>
</dbReference>
<evidence type="ECO:0000256" key="1">
    <source>
        <dbReference type="ARBA" id="ARBA00007162"/>
    </source>
</evidence>
<accession>A0A150WT41</accession>
<dbReference type="SUPFAM" id="SSF53850">
    <property type="entry name" value="Periplasmic binding protein-like II"/>
    <property type="match status" value="1"/>
</dbReference>
<protein>
    <submittedName>
        <fullName evidence="4">Alkylphosphonate ABC transporter</fullName>
    </submittedName>
</protein>
<evidence type="ECO:0000313" key="5">
    <source>
        <dbReference type="Proteomes" id="UP000075320"/>
    </source>
</evidence>
<comment type="caution">
    <text evidence="4">The sequence shown here is derived from an EMBL/GenBank/DDBJ whole genome shotgun (WGS) entry which is preliminary data.</text>
</comment>
<name>A0A150WT41_BDEBC</name>
<dbReference type="Gene3D" id="3.40.190.10">
    <property type="entry name" value="Periplasmic binding protein-like II"/>
    <property type="match status" value="2"/>
</dbReference>
<dbReference type="PANTHER" id="PTHR35841">
    <property type="entry name" value="PHOSPHONATES-BINDING PERIPLASMIC PROTEIN"/>
    <property type="match status" value="1"/>
</dbReference>
<dbReference type="GO" id="GO:0055085">
    <property type="term" value="P:transmembrane transport"/>
    <property type="evidence" value="ECO:0007669"/>
    <property type="project" value="InterPro"/>
</dbReference>
<dbReference type="NCBIfam" id="TIGR01098">
    <property type="entry name" value="3A0109s03R"/>
    <property type="match status" value="1"/>
</dbReference>
<feature type="chain" id="PRO_5007573599" evidence="3">
    <location>
        <begin position="20"/>
        <end position="291"/>
    </location>
</feature>
<evidence type="ECO:0000313" key="4">
    <source>
        <dbReference type="EMBL" id="KYG67556.1"/>
    </source>
</evidence>
<evidence type="ECO:0000256" key="3">
    <source>
        <dbReference type="SAM" id="SignalP"/>
    </source>
</evidence>
<dbReference type="PANTHER" id="PTHR35841:SF1">
    <property type="entry name" value="PHOSPHONATES-BINDING PERIPLASMIC PROTEIN"/>
    <property type="match status" value="1"/>
</dbReference>
<dbReference type="CDD" id="cd13571">
    <property type="entry name" value="PBP2_PnhD_1"/>
    <property type="match status" value="1"/>
</dbReference>
<evidence type="ECO:0000256" key="2">
    <source>
        <dbReference type="ARBA" id="ARBA00022729"/>
    </source>
</evidence>
<dbReference type="EMBL" id="LUKE01000001">
    <property type="protein sequence ID" value="KYG67556.1"/>
    <property type="molecule type" value="Genomic_DNA"/>
</dbReference>
<reference evidence="4 5" key="1">
    <citation type="submission" date="2016-03" db="EMBL/GenBank/DDBJ databases">
        <authorList>
            <person name="Ploux O."/>
        </authorList>
    </citation>
    <scope>NUCLEOTIDE SEQUENCE [LARGE SCALE GENOMIC DNA]</scope>
    <source>
        <strain evidence="4 5">R0</strain>
    </source>
</reference>
<keyword evidence="2 3" id="KW-0732">Signal</keyword>
<keyword evidence="5" id="KW-1185">Reference proteome</keyword>
<dbReference type="InterPro" id="IPR005770">
    <property type="entry name" value="PhnD"/>
</dbReference>
<dbReference type="Pfam" id="PF12974">
    <property type="entry name" value="Phosphonate-bd"/>
    <property type="match status" value="1"/>
</dbReference>
<dbReference type="Proteomes" id="UP000075320">
    <property type="component" value="Unassembled WGS sequence"/>
</dbReference>
<organism evidence="4 5">
    <name type="scientific">Bdellovibrio bacteriovorus</name>
    <dbReference type="NCBI Taxonomy" id="959"/>
    <lineage>
        <taxon>Bacteria</taxon>
        <taxon>Pseudomonadati</taxon>
        <taxon>Bdellovibrionota</taxon>
        <taxon>Bdellovibrionia</taxon>
        <taxon>Bdellovibrionales</taxon>
        <taxon>Pseudobdellovibrionaceae</taxon>
        <taxon>Bdellovibrio</taxon>
    </lineage>
</organism>
<dbReference type="AlphaFoldDB" id="A0A150WT41"/>
<comment type="similarity">
    <text evidence="1">Belongs to the phosphate/phosphite/phosphonate binding protein family.</text>
</comment>
<sequence length="291" mass="32812">MFLLVCALGLVTVGHPVFAAEAQPETITIGVIPGGNPEKLREQGLALAKALQEKLQIPVNIYLSKNYIGLVEAMRTKKVDFAFFSSSTFVFAEQQAQAKVLLKTVWQEPFYYSTVIVPTNSKIRKLQDLKGKKIVFVDEKSSSGYLYPQVALQKLGIKNSDFKEAAFSGNHKESIQFLEAGKVDAAAVYSDDEKGKHSAWAQFAKDPKKYRIIWTSEPIPNDPFCVRQDFYDKYPKITHTLMFSLIEIFEENPTKQAYSEILGSRDLMPATSKQYDPVREMVKALKIELKP</sequence>
<proteinExistence type="inferred from homology"/>
<gene>
    <name evidence="4" type="ORF">AZI86_10445</name>
</gene>